<feature type="chain" id="PRO_5043436762" evidence="2">
    <location>
        <begin position="19"/>
        <end position="343"/>
    </location>
</feature>
<reference evidence="3" key="1">
    <citation type="submission" date="2024-05" db="EMBL/GenBank/DDBJ databases">
        <title>Campylobacter coli isolated from environmental waters in Slovenia.</title>
        <authorList>
            <person name="Zautner A.E."/>
            <person name="Bunk B."/>
            <person name="Riedel T."/>
            <person name="Sproeer C."/>
        </authorList>
    </citation>
    <scope>NUCLEOTIDE SEQUENCE</scope>
    <source>
        <strain evidence="3">CCS1377</strain>
    </source>
</reference>
<feature type="repeat" description="TPR" evidence="1">
    <location>
        <begin position="263"/>
        <end position="296"/>
    </location>
</feature>
<name>A0AAU7E672_9BACT</name>
<dbReference type="Gene3D" id="1.25.40.10">
    <property type="entry name" value="Tetratricopeptide repeat domain"/>
    <property type="match status" value="1"/>
</dbReference>
<organism evidence="3">
    <name type="scientific">Campylobacter sp. CCS1377</name>
    <dbReference type="NCBI Taxonomy" id="3158229"/>
    <lineage>
        <taxon>Bacteria</taxon>
        <taxon>Pseudomonadati</taxon>
        <taxon>Campylobacterota</taxon>
        <taxon>Epsilonproteobacteria</taxon>
        <taxon>Campylobacterales</taxon>
        <taxon>Campylobacteraceae</taxon>
        <taxon>Campylobacter</taxon>
    </lineage>
</organism>
<gene>
    <name evidence="3" type="ORF">AAH949_00695</name>
</gene>
<dbReference type="InterPro" id="IPR011990">
    <property type="entry name" value="TPR-like_helical_dom_sf"/>
</dbReference>
<dbReference type="SUPFAM" id="SSF48452">
    <property type="entry name" value="TPR-like"/>
    <property type="match status" value="1"/>
</dbReference>
<dbReference type="AlphaFoldDB" id="A0AAU7E672"/>
<evidence type="ECO:0000313" key="3">
    <source>
        <dbReference type="EMBL" id="XBJ29390.1"/>
    </source>
</evidence>
<evidence type="ECO:0000256" key="1">
    <source>
        <dbReference type="PROSITE-ProRule" id="PRU00339"/>
    </source>
</evidence>
<dbReference type="PROSITE" id="PS50005">
    <property type="entry name" value="TPR"/>
    <property type="match status" value="1"/>
</dbReference>
<dbReference type="RefSeq" id="WP_348518673.1">
    <property type="nucleotide sequence ID" value="NZ_CP155620.1"/>
</dbReference>
<accession>A0AAU7E672</accession>
<keyword evidence="1" id="KW-0802">TPR repeat</keyword>
<dbReference type="InterPro" id="IPR019734">
    <property type="entry name" value="TPR_rpt"/>
</dbReference>
<evidence type="ECO:0000256" key="2">
    <source>
        <dbReference type="SAM" id="SignalP"/>
    </source>
</evidence>
<sequence length="343" mass="38813">MKQYILAVALFGATLLYAETSAFDAGNLQNSSPYGLTPNEKVFKEKLDILDNGYSQVNSQINILSEKIDGLQSIIEGINLQYAKTDVRLSRIEDANLSSNDANLSQEIQNLKIYVEESRRIQEANNQQFKKVLMELSQLVDSINSNYMSKKVDVNQSANIKTTITSNQTVKPVVNISDKNITSQIGILEDSNNTSVSQDVLVENNVTQENLNQSYQAPVVDNSWKQKTPREIMELAIREVEDSKFKEAKEKFELLIVYKHKPSESNFYLGEIEYKQGNYHEAITYYKKSSMISSKNSFTPKLLYHTAISLDKIGDVQNANSFYKALKTNYPKSPEAKASPDRK</sequence>
<dbReference type="EMBL" id="CP155620">
    <property type="protein sequence ID" value="XBJ29390.1"/>
    <property type="molecule type" value="Genomic_DNA"/>
</dbReference>
<proteinExistence type="predicted"/>
<feature type="signal peptide" evidence="2">
    <location>
        <begin position="1"/>
        <end position="18"/>
    </location>
</feature>
<protein>
    <submittedName>
        <fullName evidence="3">Tetratricopeptide repeat protein</fullName>
    </submittedName>
</protein>
<keyword evidence="2" id="KW-0732">Signal</keyword>
<dbReference type="Pfam" id="PF13174">
    <property type="entry name" value="TPR_6"/>
    <property type="match status" value="2"/>
</dbReference>